<feature type="compositionally biased region" description="Acidic residues" evidence="1">
    <location>
        <begin position="424"/>
        <end position="438"/>
    </location>
</feature>
<evidence type="ECO:0000313" key="3">
    <source>
        <dbReference type="Proteomes" id="UP001304298"/>
    </source>
</evidence>
<dbReference type="EMBL" id="JAYFSI010000014">
    <property type="protein sequence ID" value="MEA5366091.1"/>
    <property type="molecule type" value="Genomic_DNA"/>
</dbReference>
<keyword evidence="3" id="KW-1185">Reference proteome</keyword>
<accession>A0ABU5RIG7</accession>
<name>A0ABU5RIG7_9PSEU</name>
<evidence type="ECO:0000256" key="1">
    <source>
        <dbReference type="SAM" id="MobiDB-lite"/>
    </source>
</evidence>
<comment type="caution">
    <text evidence="2">The sequence shown here is derived from an EMBL/GenBank/DDBJ whole genome shotgun (WGS) entry which is preliminary data.</text>
</comment>
<dbReference type="Proteomes" id="UP001304298">
    <property type="component" value="Unassembled WGS sequence"/>
</dbReference>
<dbReference type="InterPro" id="IPR006944">
    <property type="entry name" value="Phage/GTA_portal"/>
</dbReference>
<proteinExistence type="predicted"/>
<dbReference type="Pfam" id="PF04860">
    <property type="entry name" value="Phage_portal"/>
    <property type="match status" value="1"/>
</dbReference>
<protein>
    <submittedName>
        <fullName evidence="2">Phage portal protein</fullName>
    </submittedName>
</protein>
<organism evidence="2 3">
    <name type="scientific">Amycolatopsis heterodermiae</name>
    <dbReference type="NCBI Taxonomy" id="3110235"/>
    <lineage>
        <taxon>Bacteria</taxon>
        <taxon>Bacillati</taxon>
        <taxon>Actinomycetota</taxon>
        <taxon>Actinomycetes</taxon>
        <taxon>Pseudonocardiales</taxon>
        <taxon>Pseudonocardiaceae</taxon>
        <taxon>Amycolatopsis</taxon>
    </lineage>
</organism>
<dbReference type="RefSeq" id="WP_323335091.1">
    <property type="nucleotide sequence ID" value="NZ_JAYFSI010000014.1"/>
</dbReference>
<evidence type="ECO:0000313" key="2">
    <source>
        <dbReference type="EMBL" id="MEA5366091.1"/>
    </source>
</evidence>
<gene>
    <name evidence="2" type="ORF">VA596_41645</name>
</gene>
<reference evidence="2 3" key="1">
    <citation type="submission" date="2023-12" db="EMBL/GenBank/DDBJ databases">
        <title>Amycolatopsis sp. V23-08.</title>
        <authorList>
            <person name="Somphong A."/>
        </authorList>
    </citation>
    <scope>NUCLEOTIDE SEQUENCE [LARGE SCALE GENOMIC DNA]</scope>
    <source>
        <strain evidence="2 3">V23-08</strain>
    </source>
</reference>
<feature type="region of interest" description="Disordered" evidence="1">
    <location>
        <begin position="1"/>
        <end position="25"/>
    </location>
</feature>
<sequence>MASFLGGLRPDVRESSGNESPAPLVSRSAGGLSGFYARRDGTTQLGVMATNGTIFGIVDKTSTAVGKTEWRLYRKAKSGKDEDRVEITRHAALSLINKPNPFMTRMELFQTGQQHLDLIGEGCFVVGRSSLASIPLELWPVRPDRMTPVAHPTKYLTGWIYAGPDGEQIPLRTDEVIHVRMPNPTDPYRGLSPVTAVLTDIMGAEYASQWNAAFFRDSAEPGGIIKVDDNLTDDEFTKLATRWEEQHRGVARAHRVGILEANMEWVPRAFSQRDMEFTSLRGVTRDAIMEGFGFPKPMLGITEDVNRANADAGEYVFAKWLTVPRDDRWKDALNTKLLPLFGADVPDKLEFDYDSPVPEDEAAENASLTARSTAAKTLIDAGFDGESVKEALDLPEALVWEKPPPPPVQMFHLPPGQPGAPDGPGEDDPTSDDPEADPQSEPKETAEPVPPTPPAPAKSDEDAVNNLLASLFRDQDAEVEQLLAGLYARPCTHHNADLPEAPDGVEQDATDTVDGISLDHVQTDWESALDALLTAWQGHVVTDWIQQLLTAARDAIDGDRSALAALQLDVGDAVDILADALASYAETAAGHVVEEADESGVDLEPAWPGTDFLRTFAEAVAGFEAARYALSAGREASRLAGPDADVDDVITQLSTFLDGLSDAGARTALGGALTGVQNQARADTFSGGPVGALYASEILDSATCEPCREIHGRWICNTDDLTALNKLYPHSGYVDCLGRDRCRGTVVGVWRPETTEGGQ</sequence>
<feature type="region of interest" description="Disordered" evidence="1">
    <location>
        <begin position="399"/>
        <end position="460"/>
    </location>
</feature>